<organism evidence="9 10">
    <name type="scientific">Yimella lutea</name>
    <dbReference type="NCBI Taxonomy" id="587872"/>
    <lineage>
        <taxon>Bacteria</taxon>
        <taxon>Bacillati</taxon>
        <taxon>Actinomycetota</taxon>
        <taxon>Actinomycetes</taxon>
        <taxon>Micrococcales</taxon>
        <taxon>Dermacoccaceae</taxon>
        <taxon>Yimella</taxon>
    </lineage>
</organism>
<evidence type="ECO:0000256" key="6">
    <source>
        <dbReference type="ARBA" id="ARBA00022932"/>
    </source>
</evidence>
<reference evidence="9 10" key="1">
    <citation type="submission" date="2019-06" db="EMBL/GenBank/DDBJ databases">
        <title>Sequencing the genomes of 1000 actinobacteria strains.</title>
        <authorList>
            <person name="Klenk H.-P."/>
        </authorList>
    </citation>
    <scope>NUCLEOTIDE SEQUENCE [LARGE SCALE GENOMIC DNA]</scope>
    <source>
        <strain evidence="9 10">DSM 19828</strain>
    </source>
</reference>
<gene>
    <name evidence="9" type="ORF">FB459_0790</name>
</gene>
<comment type="catalytic activity">
    <reaction evidence="7">
        <text>DNA(n) + a 2'-deoxyribonucleoside 5'-triphosphate = DNA(n+1) + diphosphate</text>
        <dbReference type="Rhea" id="RHEA:22508"/>
        <dbReference type="Rhea" id="RHEA-COMP:17339"/>
        <dbReference type="Rhea" id="RHEA-COMP:17340"/>
        <dbReference type="ChEBI" id="CHEBI:33019"/>
        <dbReference type="ChEBI" id="CHEBI:61560"/>
        <dbReference type="ChEBI" id="CHEBI:173112"/>
        <dbReference type="EC" id="2.7.7.7"/>
    </reaction>
</comment>
<evidence type="ECO:0000259" key="8">
    <source>
        <dbReference type="SMART" id="SM00382"/>
    </source>
</evidence>
<dbReference type="GO" id="GO:0006261">
    <property type="term" value="P:DNA-templated DNA replication"/>
    <property type="evidence" value="ECO:0007669"/>
    <property type="project" value="TreeGrafter"/>
</dbReference>
<dbReference type="Pfam" id="PF13177">
    <property type="entry name" value="DNA_pol3_delta2"/>
    <property type="match status" value="1"/>
</dbReference>
<dbReference type="SMART" id="SM00382">
    <property type="entry name" value="AAA"/>
    <property type="match status" value="1"/>
</dbReference>
<keyword evidence="5" id="KW-0235">DNA replication</keyword>
<dbReference type="EC" id="2.7.7.7" evidence="1"/>
<dbReference type="Pfam" id="PF09115">
    <property type="entry name" value="DNApol3-delta_C"/>
    <property type="match status" value="1"/>
</dbReference>
<evidence type="ECO:0000256" key="4">
    <source>
        <dbReference type="ARBA" id="ARBA00022695"/>
    </source>
</evidence>
<dbReference type="Gene3D" id="3.40.50.300">
    <property type="entry name" value="P-loop containing nucleotide triphosphate hydrolases"/>
    <property type="match status" value="1"/>
</dbReference>
<name>A0A542EDI6_9MICO</name>
<evidence type="ECO:0000256" key="5">
    <source>
        <dbReference type="ARBA" id="ARBA00022705"/>
    </source>
</evidence>
<feature type="domain" description="AAA+ ATPase" evidence="8">
    <location>
        <begin position="35"/>
        <end position="182"/>
    </location>
</feature>
<keyword evidence="4" id="KW-0548">Nucleotidyltransferase</keyword>
<dbReference type="AlphaFoldDB" id="A0A542EDI6"/>
<evidence type="ECO:0000313" key="10">
    <source>
        <dbReference type="Proteomes" id="UP000320806"/>
    </source>
</evidence>
<protein>
    <recommendedName>
        <fullName evidence="2">DNA polymerase III subunit delta'</fullName>
        <ecNumber evidence="1">2.7.7.7</ecNumber>
    </recommendedName>
</protein>
<dbReference type="InterPro" id="IPR027417">
    <property type="entry name" value="P-loop_NTPase"/>
</dbReference>
<dbReference type="InterPro" id="IPR015199">
    <property type="entry name" value="DNA_pol_III_delta_C"/>
</dbReference>
<comment type="caution">
    <text evidence="9">The sequence shown here is derived from an EMBL/GenBank/DDBJ whole genome shotgun (WGS) entry which is preliminary data.</text>
</comment>
<dbReference type="Proteomes" id="UP000320806">
    <property type="component" value="Unassembled WGS sequence"/>
</dbReference>
<evidence type="ECO:0000313" key="9">
    <source>
        <dbReference type="EMBL" id="TQJ13374.1"/>
    </source>
</evidence>
<dbReference type="SUPFAM" id="SSF52540">
    <property type="entry name" value="P-loop containing nucleoside triphosphate hydrolases"/>
    <property type="match status" value="1"/>
</dbReference>
<proteinExistence type="predicted"/>
<keyword evidence="6" id="KW-0239">DNA-directed DNA polymerase</keyword>
<sequence>MSPATGVESGVWADVVGQPEVVATLQRAVTTPGSMTHAWLFTGPPGSGRSTAARAFAAALQCPDNGCGACRECRTVIDGSHADLTVLATQGLSIQVRDARELAVAAQHSPSVGPWQVILIEDADRLTERAADALLKALEEPVARTVWLLCAPSLEDVIITIRSRSRHVRLRTPSIEAVADLLERRDGVPKEQGLLAAAAAQSHVGLAKRLAKDDAARGRRSDTLNLAGSIRSLGDAIRAAEALDTLAKQESAAAAGERDAAERERLLEQLGADAAARTQPPHVRSQLAALEKEQKTRATRITRDVIDRSLVDLMSIYRDALVTQTGSRVPLINQDHRVQVETLAQHAPESLLGAMDAIGTARERIDANVPPLLALEAMMISLRVQV</sequence>
<keyword evidence="10" id="KW-1185">Reference proteome</keyword>
<dbReference type="PANTHER" id="PTHR11669:SF8">
    <property type="entry name" value="DNA POLYMERASE III SUBUNIT DELTA"/>
    <property type="match status" value="1"/>
</dbReference>
<evidence type="ECO:0000256" key="1">
    <source>
        <dbReference type="ARBA" id="ARBA00012417"/>
    </source>
</evidence>
<dbReference type="InterPro" id="IPR050238">
    <property type="entry name" value="DNA_Rep/Repair_Clamp_Loader"/>
</dbReference>
<evidence type="ECO:0000256" key="2">
    <source>
        <dbReference type="ARBA" id="ARBA00014363"/>
    </source>
</evidence>
<keyword evidence="3" id="KW-0808">Transferase</keyword>
<dbReference type="InterPro" id="IPR003593">
    <property type="entry name" value="AAA+_ATPase"/>
</dbReference>
<dbReference type="PANTHER" id="PTHR11669">
    <property type="entry name" value="REPLICATION FACTOR C / DNA POLYMERASE III GAMMA-TAU SUBUNIT"/>
    <property type="match status" value="1"/>
</dbReference>
<accession>A0A542EDI6</accession>
<dbReference type="NCBIfam" id="NF005926">
    <property type="entry name" value="PRK07940.1"/>
    <property type="match status" value="1"/>
</dbReference>
<evidence type="ECO:0000256" key="7">
    <source>
        <dbReference type="ARBA" id="ARBA00049244"/>
    </source>
</evidence>
<dbReference type="OrthoDB" id="9809531at2"/>
<dbReference type="EMBL" id="VFMO01000001">
    <property type="protein sequence ID" value="TQJ13374.1"/>
    <property type="molecule type" value="Genomic_DNA"/>
</dbReference>
<evidence type="ECO:0000256" key="3">
    <source>
        <dbReference type="ARBA" id="ARBA00022679"/>
    </source>
</evidence>
<dbReference type="RefSeq" id="WP_141927519.1">
    <property type="nucleotide sequence ID" value="NZ_BAABCI010000015.1"/>
</dbReference>